<feature type="domain" description="Helicase ATP-binding" evidence="10">
    <location>
        <begin position="44"/>
        <end position="223"/>
    </location>
</feature>
<evidence type="ECO:0000313" key="12">
    <source>
        <dbReference type="EMBL" id="PZP56872.1"/>
    </source>
</evidence>
<keyword evidence="1" id="KW-0547">Nucleotide-binding</keyword>
<evidence type="ECO:0000256" key="2">
    <source>
        <dbReference type="ARBA" id="ARBA00022763"/>
    </source>
</evidence>
<evidence type="ECO:0000256" key="7">
    <source>
        <dbReference type="ARBA" id="ARBA00023204"/>
    </source>
</evidence>
<proteinExistence type="inferred from homology"/>
<dbReference type="InterPro" id="IPR052511">
    <property type="entry name" value="ATP-dep_Helicase"/>
</dbReference>
<evidence type="ECO:0000256" key="5">
    <source>
        <dbReference type="ARBA" id="ARBA00022840"/>
    </source>
</evidence>
<dbReference type="AlphaFoldDB" id="A0A2W5HMJ8"/>
<dbReference type="InterPro" id="IPR014001">
    <property type="entry name" value="Helicase_ATP-bd"/>
</dbReference>
<dbReference type="SMART" id="SM00487">
    <property type="entry name" value="DEXDc"/>
    <property type="match status" value="1"/>
</dbReference>
<evidence type="ECO:0000256" key="8">
    <source>
        <dbReference type="ARBA" id="ARBA00023235"/>
    </source>
</evidence>
<protein>
    <submittedName>
        <fullName evidence="12">Ligase-associated DNA damage response DEXH box helicase</fullName>
    </submittedName>
</protein>
<keyword evidence="6" id="KW-0238">DNA-binding</keyword>
<dbReference type="GO" id="GO:0016887">
    <property type="term" value="F:ATP hydrolysis activity"/>
    <property type="evidence" value="ECO:0007669"/>
    <property type="project" value="TreeGrafter"/>
</dbReference>
<dbReference type="InterPro" id="IPR045628">
    <property type="entry name" value="Lhr_WH_dom"/>
</dbReference>
<dbReference type="SMART" id="SM00490">
    <property type="entry name" value="HELICc"/>
    <property type="match status" value="1"/>
</dbReference>
<keyword evidence="3" id="KW-0378">Hydrolase</keyword>
<comment type="similarity">
    <text evidence="9">Belongs to the Lhr helicase family. Lhr-Core subfamily.</text>
</comment>
<dbReference type="PROSITE" id="PS51194">
    <property type="entry name" value="HELICASE_CTER"/>
    <property type="match status" value="1"/>
</dbReference>
<dbReference type="InterPro" id="IPR027417">
    <property type="entry name" value="P-loop_NTPase"/>
</dbReference>
<accession>A0A2W5HMJ8</accession>
<name>A0A2W5HMJ8_9BACT</name>
<dbReference type="Proteomes" id="UP000249739">
    <property type="component" value="Unassembled WGS sequence"/>
</dbReference>
<dbReference type="CDD" id="cd18796">
    <property type="entry name" value="SF2_C_LHR"/>
    <property type="match status" value="1"/>
</dbReference>
<evidence type="ECO:0000256" key="6">
    <source>
        <dbReference type="ARBA" id="ARBA00023125"/>
    </source>
</evidence>
<keyword evidence="7" id="KW-0234">DNA repair</keyword>
<dbReference type="InterPro" id="IPR013701">
    <property type="entry name" value="Lhr-like_DEAD/DEAH_assoc"/>
</dbReference>
<dbReference type="SUPFAM" id="SSF52540">
    <property type="entry name" value="P-loop containing nucleoside triphosphate hydrolases"/>
    <property type="match status" value="1"/>
</dbReference>
<comment type="caution">
    <text evidence="12">The sequence shown here is derived from an EMBL/GenBank/DDBJ whole genome shotgun (WGS) entry which is preliminary data.</text>
</comment>
<dbReference type="EMBL" id="QFOT01000013">
    <property type="protein sequence ID" value="PZP56872.1"/>
    <property type="molecule type" value="Genomic_DNA"/>
</dbReference>
<dbReference type="Pfam" id="PF00270">
    <property type="entry name" value="DEAD"/>
    <property type="match status" value="1"/>
</dbReference>
<evidence type="ECO:0000256" key="1">
    <source>
        <dbReference type="ARBA" id="ARBA00022741"/>
    </source>
</evidence>
<keyword evidence="2" id="KW-0227">DNA damage</keyword>
<dbReference type="Gene3D" id="3.40.50.300">
    <property type="entry name" value="P-loop containing nucleotide triphosphate hydrolases"/>
    <property type="match status" value="2"/>
</dbReference>
<dbReference type="NCBIfam" id="TIGR04121">
    <property type="entry name" value="DEXH_lig_assoc"/>
    <property type="match status" value="1"/>
</dbReference>
<dbReference type="PIRSF" id="PIRSF037307">
    <property type="entry name" value="Lhr-like_helic_prd"/>
    <property type="match status" value="1"/>
</dbReference>
<evidence type="ECO:0000256" key="9">
    <source>
        <dbReference type="ARBA" id="ARBA00093467"/>
    </source>
</evidence>
<dbReference type="PANTHER" id="PTHR47962:SF3">
    <property type="entry name" value="LARGE ATP-DEPENDENT HELICASE-RELATED PROTEIN"/>
    <property type="match status" value="1"/>
</dbReference>
<dbReference type="GO" id="GO:0005524">
    <property type="term" value="F:ATP binding"/>
    <property type="evidence" value="ECO:0007669"/>
    <property type="project" value="UniProtKB-KW"/>
</dbReference>
<dbReference type="GO" id="GO:0003677">
    <property type="term" value="F:DNA binding"/>
    <property type="evidence" value="ECO:0007669"/>
    <property type="project" value="UniProtKB-KW"/>
</dbReference>
<dbReference type="GO" id="GO:0016874">
    <property type="term" value="F:ligase activity"/>
    <property type="evidence" value="ECO:0007669"/>
    <property type="project" value="UniProtKB-KW"/>
</dbReference>
<keyword evidence="8" id="KW-0413">Isomerase</keyword>
<dbReference type="GO" id="GO:0004386">
    <property type="term" value="F:helicase activity"/>
    <property type="evidence" value="ECO:0007669"/>
    <property type="project" value="UniProtKB-KW"/>
</dbReference>
<dbReference type="PANTHER" id="PTHR47962">
    <property type="entry name" value="ATP-DEPENDENT HELICASE LHR-RELATED-RELATED"/>
    <property type="match status" value="1"/>
</dbReference>
<keyword evidence="4" id="KW-0347">Helicase</keyword>
<evidence type="ECO:0000313" key="13">
    <source>
        <dbReference type="Proteomes" id="UP000249739"/>
    </source>
</evidence>
<evidence type="ECO:0000256" key="4">
    <source>
        <dbReference type="ARBA" id="ARBA00022806"/>
    </source>
</evidence>
<dbReference type="InterPro" id="IPR026362">
    <property type="entry name" value="DEXH_lig_assoc"/>
</dbReference>
<keyword evidence="5" id="KW-0067">ATP-binding</keyword>
<dbReference type="InterPro" id="IPR001650">
    <property type="entry name" value="Helicase_C-like"/>
</dbReference>
<dbReference type="GO" id="GO:0006281">
    <property type="term" value="P:DNA repair"/>
    <property type="evidence" value="ECO:0007669"/>
    <property type="project" value="UniProtKB-KW"/>
</dbReference>
<dbReference type="PROSITE" id="PS51192">
    <property type="entry name" value="HELICASE_ATP_BIND_1"/>
    <property type="match status" value="1"/>
</dbReference>
<reference evidence="12 13" key="1">
    <citation type="submission" date="2017-08" db="EMBL/GenBank/DDBJ databases">
        <title>Infants hospitalized years apart are colonized by the same room-sourced microbial strains.</title>
        <authorList>
            <person name="Brooks B."/>
            <person name="Olm M.R."/>
            <person name="Firek B.A."/>
            <person name="Baker R."/>
            <person name="Thomas B.C."/>
            <person name="Morowitz M.J."/>
            <person name="Banfield J.F."/>
        </authorList>
    </citation>
    <scope>NUCLEOTIDE SEQUENCE [LARGE SCALE GENOMIC DNA]</scope>
    <source>
        <strain evidence="12">S2_006_000_R2_64</strain>
    </source>
</reference>
<dbReference type="InterPro" id="IPR017170">
    <property type="entry name" value="Lhr-like"/>
</dbReference>
<feature type="domain" description="Helicase C-terminal" evidence="11">
    <location>
        <begin position="252"/>
        <end position="400"/>
    </location>
</feature>
<evidence type="ECO:0000256" key="3">
    <source>
        <dbReference type="ARBA" id="ARBA00022801"/>
    </source>
</evidence>
<evidence type="ECO:0000259" key="10">
    <source>
        <dbReference type="PROSITE" id="PS51192"/>
    </source>
</evidence>
<dbReference type="Pfam" id="PF00271">
    <property type="entry name" value="Helicase_C"/>
    <property type="match status" value="1"/>
</dbReference>
<evidence type="ECO:0000259" key="11">
    <source>
        <dbReference type="PROSITE" id="PS51194"/>
    </source>
</evidence>
<keyword evidence="12" id="KW-0436">Ligase</keyword>
<dbReference type="Pfam" id="PF08494">
    <property type="entry name" value="DEAD_assoc"/>
    <property type="match status" value="1"/>
</dbReference>
<dbReference type="InterPro" id="IPR011545">
    <property type="entry name" value="DEAD/DEAH_box_helicase_dom"/>
</dbReference>
<gene>
    <name evidence="12" type="ORF">DI586_02340</name>
</gene>
<organism evidence="12 13">
    <name type="scientific">Micavibrio aeruginosavorus</name>
    <dbReference type="NCBI Taxonomy" id="349221"/>
    <lineage>
        <taxon>Bacteria</taxon>
        <taxon>Pseudomonadati</taxon>
        <taxon>Bdellovibrionota</taxon>
        <taxon>Bdellovibrionia</taxon>
        <taxon>Bdellovibrionales</taxon>
        <taxon>Pseudobdellovibrionaceae</taxon>
        <taxon>Micavibrio</taxon>
    </lineage>
</organism>
<dbReference type="Pfam" id="PF19306">
    <property type="entry name" value="WHD_Lhr"/>
    <property type="match status" value="1"/>
</dbReference>
<sequence>MAQQSHKNKNGRELVKDKALEAHPLTLWLKSRGWDWFPHQLDVLETAHEGKDLILSAPTGSGKTLAGFLPSLIDLTSGTKIKGLHTIYISPLKALATDVHRNVGRPIKEADLKITYETRTGDTKAGARTRQKTKPPNILMTTPESLALLLSYTNAAEYFKDLRYIIIDELHALMSSKRGDLLSLGIARLSSLAPNMQKIGLSATLANPDIAKEWLCGPQGEIVLSPAKTLPDIKILKSESRIPWAGHMATYAMPEIYEEISKARMSVVFVNTRAQAELIFQNLWKINDKNLKIGLHHGSLERTIRQKVEAGMAQGLLNCVVATSSLDLGLDWAEVDLVLQIGAPKGISRLLQRIGRSNHRLNEPSKAVLVPTNRFEWLECIAAKDAILHKEMDGQEARKGGLDVLAQHIFGTACAGPFCADKIFAEVKTAWPYQELTRSEFDRVLEFVTDGGYALKTYDRFKKIQVNEQGLHELTSKRFAQLYRMNIGTIVESPLLKVKMGRKYLGTIEEYFINNLSAGDTFYFAGHLVEYKGMHETDVMVARGKGDDAKIPSYDGGKLPLSTHLSLRVRELIERPENWKLLPDTVCDWLQLQSDKSEVPGTEHLLVEVFPRSGRFYMVAYPFAGYSAHKTLGFLLLRRMARLGYKPLGFVQTDYAVCVWSLREPKGIEDLFSVDLLGEELHEWLLETPLLKRTFREAAVIAGLIERRHPGQQKTGKQMTFSSDLIYDVLQKYEPDHILLRAAREDATSGLIDTGRLSDMLINVQGKIRVKHLDQVSPLAVPMMLELAREGVPRKEQGEYFIQDLEESLMIESGLNS</sequence>